<dbReference type="OrthoDB" id="204671at2157"/>
<dbReference type="AlphaFoldDB" id="A0A7D5LDD5"/>
<keyword evidence="1" id="KW-0472">Membrane</keyword>
<keyword evidence="1" id="KW-0812">Transmembrane</keyword>
<evidence type="ECO:0000313" key="2">
    <source>
        <dbReference type="EMBL" id="QLG63970.1"/>
    </source>
</evidence>
<dbReference type="KEGG" id="halu:HUG12_03375"/>
<proteinExistence type="predicted"/>
<dbReference type="Proteomes" id="UP000509626">
    <property type="component" value="Chromosome"/>
</dbReference>
<evidence type="ECO:0000256" key="1">
    <source>
        <dbReference type="SAM" id="Phobius"/>
    </source>
</evidence>
<organism evidence="2 3">
    <name type="scientific">Halorarum salinum</name>
    <dbReference type="NCBI Taxonomy" id="2743089"/>
    <lineage>
        <taxon>Archaea</taxon>
        <taxon>Methanobacteriati</taxon>
        <taxon>Methanobacteriota</taxon>
        <taxon>Stenosarchaea group</taxon>
        <taxon>Halobacteria</taxon>
        <taxon>Halobacteriales</taxon>
        <taxon>Haloferacaceae</taxon>
        <taxon>Halorarum</taxon>
    </lineage>
</organism>
<reference evidence="2 3" key="1">
    <citation type="submission" date="2020-06" db="EMBL/GenBank/DDBJ databases">
        <title>NJ-3-1, isolated from saline soil.</title>
        <authorList>
            <person name="Cui H.L."/>
            <person name="Shi X."/>
        </authorList>
    </citation>
    <scope>NUCLEOTIDE SEQUENCE [LARGE SCALE GENOMIC DNA]</scope>
    <source>
        <strain evidence="2 3">NJ-3-1</strain>
    </source>
</reference>
<keyword evidence="1" id="KW-1133">Transmembrane helix</keyword>
<dbReference type="EMBL" id="CP058579">
    <property type="protein sequence ID" value="QLG63970.1"/>
    <property type="molecule type" value="Genomic_DNA"/>
</dbReference>
<evidence type="ECO:0000313" key="3">
    <source>
        <dbReference type="Proteomes" id="UP000509626"/>
    </source>
</evidence>
<gene>
    <name evidence="2" type="ORF">HUG12_03375</name>
</gene>
<protein>
    <submittedName>
        <fullName evidence="2">Metal-dependent hydrolase</fullName>
    </submittedName>
</protein>
<feature type="transmembrane region" description="Helical" evidence="1">
    <location>
        <begin position="53"/>
        <end position="84"/>
    </location>
</feature>
<sequence>MLPTHALGGMLLALPAALAVPEFSGVALAAGFLGGVLPDLDMYAGHRRTLHYPVYYSALALPAAAAAGLFPSVATVAVATLLLAAAGHSVADVFGGGLELRPWEGNSRRAVYDHHRGRWIAPRRWIRYDGSPADLLLSAAIAAPLLVAVDGLAVDGPYPALVGGTLAVAAAYAALRRTLPAVAERVVSLLPERTAAYLPARYRASGDARAASAPER</sequence>
<name>A0A7D5LDD5_9EURY</name>
<accession>A0A7D5LDD5</accession>
<keyword evidence="3" id="KW-1185">Reference proteome</keyword>
<dbReference type="GO" id="GO:0016787">
    <property type="term" value="F:hydrolase activity"/>
    <property type="evidence" value="ECO:0007669"/>
    <property type="project" value="UniProtKB-KW"/>
</dbReference>
<keyword evidence="2" id="KW-0378">Hydrolase</keyword>